<protein>
    <submittedName>
        <fullName evidence="1">Uncharacterized protein</fullName>
    </submittedName>
</protein>
<reference evidence="1" key="1">
    <citation type="submission" date="2024-11" db="EMBL/GenBank/DDBJ databases">
        <authorList>
            <person name="Lucas J.A."/>
        </authorList>
    </citation>
    <scope>NUCLEOTIDE SEQUENCE</scope>
    <source>
        <strain evidence="1">Z 8.8</strain>
    </source>
</reference>
<dbReference type="Proteomes" id="UP001622950">
    <property type="component" value="Unassembled WGS sequence"/>
</dbReference>
<proteinExistence type="predicted"/>
<sequence length="69" mass="7410">MSTKKPAVPGAPADVTFADSLYASRSLFLASGEGLREFKVVGQRVTVQDDDAEALEYLASHAELQPLED</sequence>
<dbReference type="EMBL" id="JBJHQE010000006">
    <property type="protein sequence ID" value="MFK9080187.1"/>
    <property type="molecule type" value="Genomic_DNA"/>
</dbReference>
<evidence type="ECO:0000313" key="2">
    <source>
        <dbReference type="Proteomes" id="UP001622950"/>
    </source>
</evidence>
<comment type="caution">
    <text evidence="1">The sequence shown here is derived from an EMBL/GenBank/DDBJ whole genome shotgun (WGS) entry which is preliminary data.</text>
</comment>
<keyword evidence="2" id="KW-1185">Reference proteome</keyword>
<name>A0ACC7MNP3_9PSED</name>
<evidence type="ECO:0000313" key="1">
    <source>
        <dbReference type="EMBL" id="MFK9080187.1"/>
    </source>
</evidence>
<accession>A0ACC7MNP3</accession>
<gene>
    <name evidence="1" type="ORF">ACJEBM_05815</name>
</gene>
<organism evidence="1 2">
    <name type="scientific">Pseudomonas neuropathica</name>
    <dbReference type="NCBI Taxonomy" id="2730425"/>
    <lineage>
        <taxon>Bacteria</taxon>
        <taxon>Pseudomonadati</taxon>
        <taxon>Pseudomonadota</taxon>
        <taxon>Gammaproteobacteria</taxon>
        <taxon>Pseudomonadales</taxon>
        <taxon>Pseudomonadaceae</taxon>
        <taxon>Pseudomonas</taxon>
    </lineage>
</organism>